<dbReference type="SUPFAM" id="SSF48452">
    <property type="entry name" value="TPR-like"/>
    <property type="match status" value="1"/>
</dbReference>
<dbReference type="PANTHER" id="PTHR16263">
    <property type="entry name" value="TETRATRICOPEPTIDE REPEAT PROTEIN 38"/>
    <property type="match status" value="1"/>
</dbReference>
<dbReference type="EMBL" id="GGLE01002061">
    <property type="protein sequence ID" value="MBY06187.1"/>
    <property type="molecule type" value="Transcribed_RNA"/>
</dbReference>
<reference evidence="5" key="1">
    <citation type="submission" date="2018-03" db="EMBL/GenBank/DDBJ databases">
        <title>The relapsing fever spirochete Borrelia turicatae persists in the highly oxidative environment of its soft-bodied tick vector.</title>
        <authorList>
            <person name="Bourret T.J."/>
            <person name="Boyle W.K."/>
            <person name="Valenzuela J.G."/>
            <person name="Oliveira F."/>
            <person name="Lopez J.E."/>
        </authorList>
    </citation>
    <scope>NUCLEOTIDE SEQUENCE</scope>
    <source>
        <strain evidence="5">Kansas strain/isolate</strain>
        <tissue evidence="5">Salivary glands</tissue>
    </source>
</reference>
<name>A0A2R5L9X1_9ACAR</name>
<dbReference type="Gene3D" id="1.25.40.10">
    <property type="entry name" value="Tetratricopeptide repeat domain"/>
    <property type="match status" value="1"/>
</dbReference>
<dbReference type="InterPro" id="IPR033891">
    <property type="entry name" value="TTC38"/>
</dbReference>
<protein>
    <recommendedName>
        <fullName evidence="2">Tetratricopeptide repeat protein 38</fullName>
    </recommendedName>
</protein>
<comment type="similarity">
    <text evidence="1">Belongs to the TTC38 family.</text>
</comment>
<keyword evidence="3" id="KW-0677">Repeat</keyword>
<keyword evidence="4" id="KW-0802">TPR repeat</keyword>
<evidence type="ECO:0000313" key="5">
    <source>
        <dbReference type="EMBL" id="MBY06187.1"/>
    </source>
</evidence>
<proteinExistence type="inferred from homology"/>
<evidence type="ECO:0000256" key="1">
    <source>
        <dbReference type="ARBA" id="ARBA00005857"/>
    </source>
</evidence>
<dbReference type="PANTHER" id="PTHR16263:SF4">
    <property type="entry name" value="TETRATRICOPEPTIDE REPEAT PROTEIN 38"/>
    <property type="match status" value="1"/>
</dbReference>
<dbReference type="CDD" id="cd05804">
    <property type="entry name" value="StaR_like"/>
    <property type="match status" value="1"/>
</dbReference>
<evidence type="ECO:0000256" key="3">
    <source>
        <dbReference type="ARBA" id="ARBA00022737"/>
    </source>
</evidence>
<dbReference type="InterPro" id="IPR011990">
    <property type="entry name" value="TPR-like_helical_dom_sf"/>
</dbReference>
<dbReference type="AlphaFoldDB" id="A0A2R5L9X1"/>
<organism evidence="5">
    <name type="scientific">Ornithodoros turicata</name>
    <dbReference type="NCBI Taxonomy" id="34597"/>
    <lineage>
        <taxon>Eukaryota</taxon>
        <taxon>Metazoa</taxon>
        <taxon>Ecdysozoa</taxon>
        <taxon>Arthropoda</taxon>
        <taxon>Chelicerata</taxon>
        <taxon>Arachnida</taxon>
        <taxon>Acari</taxon>
        <taxon>Parasitiformes</taxon>
        <taxon>Ixodida</taxon>
        <taxon>Ixodoidea</taxon>
        <taxon>Argasidae</taxon>
        <taxon>Ornithodorinae</taxon>
        <taxon>Ornithodoros</taxon>
    </lineage>
</organism>
<sequence length="462" mass="52082">MHTNWRDCAAWQKEGLPLTTTSDEACKLFDAALTQYVGWYDEPQFGGLEQTLEKLQQADPNFAMGQALYKGLVLLGTGQSVMLNAELRGSIDQMVASATSQPNLTEREKDHVRAVHELSQGHMRKAASIWEDVLFDHPTDFLALKFANLAHFYLGQRRQVRDSIARVLPRWNPSTPLYGYLHGMLAFGYVENNSYGLARRSAEEALRLNERDGWATHVLAHVFEMDCRPDDGIAMMSKTVQNWETCGHLAGHNFWHWALFHLEKGEYDAVLELFDGQVGKRVSSGSLLDYTDAASLLYRLELDGTRVDDKWAKVYDVAKPHLHDHFLGFNDAHFLMACMGTKNKSAVKDLLESTTKFVESPSASGDTARAIKEVGLQLMEAMVKHSDGDYGAAVEDLLRIRYDIVNIGGSNAQRDVFELLLLDSAIRSSEERHRRVAEALLNERGLLRPNSPMLKRLCARLR</sequence>
<evidence type="ECO:0000256" key="2">
    <source>
        <dbReference type="ARBA" id="ARBA00019992"/>
    </source>
</evidence>
<evidence type="ECO:0000256" key="4">
    <source>
        <dbReference type="ARBA" id="ARBA00022803"/>
    </source>
</evidence>
<accession>A0A2R5L9X1</accession>